<sequence>MNPSDEVLRGGYISTSLDPPAAMFQRTSIPIPFTGTVTHLRVCSGFLIYVMVNREMKVIRRANMASKTDEKDDIEFRDDDVENIYMDPTGDHVIISMASESNYYLHRLSKSLKILSKFSGHIISAVAWNDECALRYTGPLLVGTKKGLVFETSLVASEEGKFRIASSAAEQYAKQLYDIGDFTVSGLAYGRVTTGQQKRRLQSHNIFILLVTSGRLYQFFGTVGSTLEGHSVFQSIFEATKTYKK</sequence>
<gene>
    <name evidence="2" type="ORF">EB796_009551</name>
</gene>
<keyword evidence="3" id="KW-1185">Reference proteome</keyword>
<feature type="domain" description="Pep3/Vps18 beta-propeller" evidence="1">
    <location>
        <begin position="25"/>
        <end position="241"/>
    </location>
</feature>
<evidence type="ECO:0000313" key="3">
    <source>
        <dbReference type="Proteomes" id="UP000593567"/>
    </source>
</evidence>
<comment type="caution">
    <text evidence="2">The sequence shown here is derived from an EMBL/GenBank/DDBJ whole genome shotgun (WGS) entry which is preliminary data.</text>
</comment>
<dbReference type="EMBL" id="VXIV02001533">
    <property type="protein sequence ID" value="KAF6032156.1"/>
    <property type="molecule type" value="Genomic_DNA"/>
</dbReference>
<dbReference type="Pfam" id="PF05131">
    <property type="entry name" value="Pep3_Vps18"/>
    <property type="match status" value="1"/>
</dbReference>
<accession>A0A7J7K3L7</accession>
<dbReference type="AlphaFoldDB" id="A0A7J7K3L7"/>
<protein>
    <submittedName>
        <fullName evidence="2">VPS18</fullName>
    </submittedName>
</protein>
<evidence type="ECO:0000259" key="1">
    <source>
        <dbReference type="Pfam" id="PF05131"/>
    </source>
</evidence>
<organism evidence="2 3">
    <name type="scientific">Bugula neritina</name>
    <name type="common">Brown bryozoan</name>
    <name type="synonym">Sertularia neritina</name>
    <dbReference type="NCBI Taxonomy" id="10212"/>
    <lineage>
        <taxon>Eukaryota</taxon>
        <taxon>Metazoa</taxon>
        <taxon>Spiralia</taxon>
        <taxon>Lophotrochozoa</taxon>
        <taxon>Bryozoa</taxon>
        <taxon>Gymnolaemata</taxon>
        <taxon>Cheilostomatida</taxon>
        <taxon>Flustrina</taxon>
        <taxon>Buguloidea</taxon>
        <taxon>Bugulidae</taxon>
        <taxon>Bugula</taxon>
    </lineage>
</organism>
<dbReference type="InterPro" id="IPR007810">
    <property type="entry name" value="Pep3/Vps18_beta-prop"/>
</dbReference>
<evidence type="ECO:0000313" key="2">
    <source>
        <dbReference type="EMBL" id="KAF6032156.1"/>
    </source>
</evidence>
<dbReference type="Proteomes" id="UP000593567">
    <property type="component" value="Unassembled WGS sequence"/>
</dbReference>
<proteinExistence type="predicted"/>
<dbReference type="OrthoDB" id="1845386at2759"/>
<name>A0A7J7K3L7_BUGNE</name>
<reference evidence="2" key="1">
    <citation type="submission" date="2020-06" db="EMBL/GenBank/DDBJ databases">
        <title>Draft genome of Bugula neritina, a colonial animal packing powerful symbionts and potential medicines.</title>
        <authorList>
            <person name="Rayko M."/>
        </authorList>
    </citation>
    <scope>NUCLEOTIDE SEQUENCE [LARGE SCALE GENOMIC DNA]</scope>
    <source>
        <strain evidence="2">Kwan_BN1</strain>
    </source>
</reference>